<evidence type="ECO:0000256" key="6">
    <source>
        <dbReference type="ARBA" id="ARBA00022840"/>
    </source>
</evidence>
<keyword evidence="3 8" id="KW-0436">Ligase</keyword>
<evidence type="ECO:0000259" key="9">
    <source>
        <dbReference type="SMART" id="SM00977"/>
    </source>
</evidence>
<evidence type="ECO:0000256" key="7">
    <source>
        <dbReference type="ARBA" id="ARBA00048539"/>
    </source>
</evidence>
<dbReference type="SUPFAM" id="SSF56037">
    <property type="entry name" value="PheT/TilS domain"/>
    <property type="match status" value="1"/>
</dbReference>
<dbReference type="Pfam" id="PF11734">
    <property type="entry name" value="TilS_C"/>
    <property type="match status" value="1"/>
</dbReference>
<dbReference type="Gene3D" id="3.40.50.620">
    <property type="entry name" value="HUPs"/>
    <property type="match status" value="1"/>
</dbReference>
<comment type="catalytic activity">
    <reaction evidence="7 8">
        <text>cytidine(34) in tRNA(Ile2) + L-lysine + ATP = lysidine(34) in tRNA(Ile2) + AMP + diphosphate + H(+)</text>
        <dbReference type="Rhea" id="RHEA:43744"/>
        <dbReference type="Rhea" id="RHEA-COMP:10625"/>
        <dbReference type="Rhea" id="RHEA-COMP:10670"/>
        <dbReference type="ChEBI" id="CHEBI:15378"/>
        <dbReference type="ChEBI" id="CHEBI:30616"/>
        <dbReference type="ChEBI" id="CHEBI:32551"/>
        <dbReference type="ChEBI" id="CHEBI:33019"/>
        <dbReference type="ChEBI" id="CHEBI:82748"/>
        <dbReference type="ChEBI" id="CHEBI:83665"/>
        <dbReference type="ChEBI" id="CHEBI:456215"/>
        <dbReference type="EC" id="6.3.4.19"/>
    </reaction>
</comment>
<dbReference type="CDD" id="cd01992">
    <property type="entry name" value="TilS_N"/>
    <property type="match status" value="1"/>
</dbReference>
<comment type="similarity">
    <text evidence="8">Belongs to the tRNA(Ile)-lysidine synthase family.</text>
</comment>
<feature type="domain" description="Lysidine-tRNA(Ile) synthetase C-terminal" evidence="9">
    <location>
        <begin position="392"/>
        <end position="464"/>
    </location>
</feature>
<comment type="domain">
    <text evidence="8">The N-terminal region contains the highly conserved SGGXDS motif, predicted to be a P-loop motif involved in ATP binding.</text>
</comment>
<dbReference type="InterPro" id="IPR012796">
    <property type="entry name" value="Lysidine-tRNA-synth_C"/>
</dbReference>
<dbReference type="InterPro" id="IPR015262">
    <property type="entry name" value="tRNA_Ile_lys_synt_subst-bd"/>
</dbReference>
<comment type="function">
    <text evidence="8">Ligates lysine onto the cytidine present at position 34 of the AUA codon-specific tRNA(Ile) that contains the anticodon CAU, in an ATP-dependent manner. Cytidine is converted to lysidine, thus changing the amino acid specificity of the tRNA from methionine to isoleucine.</text>
</comment>
<keyword evidence="5 8" id="KW-0547">Nucleotide-binding</keyword>
<evidence type="ECO:0000256" key="3">
    <source>
        <dbReference type="ARBA" id="ARBA00022598"/>
    </source>
</evidence>
<dbReference type="Pfam" id="PF01171">
    <property type="entry name" value="ATP_bind_3"/>
    <property type="match status" value="1"/>
</dbReference>
<dbReference type="EMBL" id="JBIUZV010000002">
    <property type="protein sequence ID" value="MFJ3045236.1"/>
    <property type="molecule type" value="Genomic_DNA"/>
</dbReference>
<dbReference type="Pfam" id="PF09179">
    <property type="entry name" value="TilS"/>
    <property type="match status" value="1"/>
</dbReference>
<accession>A0ABW8EUV1</accession>
<keyword evidence="11" id="KW-1185">Reference proteome</keyword>
<evidence type="ECO:0000313" key="11">
    <source>
        <dbReference type="Proteomes" id="UP001617427"/>
    </source>
</evidence>
<dbReference type="SUPFAM" id="SSF82829">
    <property type="entry name" value="MesJ substrate recognition domain-like"/>
    <property type="match status" value="1"/>
</dbReference>
<dbReference type="HAMAP" id="MF_01161">
    <property type="entry name" value="tRNA_Ile_lys_synt"/>
    <property type="match status" value="1"/>
</dbReference>
<evidence type="ECO:0000256" key="5">
    <source>
        <dbReference type="ARBA" id="ARBA00022741"/>
    </source>
</evidence>
<feature type="binding site" evidence="8">
    <location>
        <begin position="40"/>
        <end position="45"/>
    </location>
    <ligand>
        <name>ATP</name>
        <dbReference type="ChEBI" id="CHEBI:30616"/>
    </ligand>
</feature>
<keyword evidence="6 8" id="KW-0067">ATP-binding</keyword>
<evidence type="ECO:0000256" key="1">
    <source>
        <dbReference type="ARBA" id="ARBA00004496"/>
    </source>
</evidence>
<dbReference type="InterPro" id="IPR012094">
    <property type="entry name" value="tRNA_Ile_lys_synt"/>
</dbReference>
<keyword evidence="4 8" id="KW-0819">tRNA processing</keyword>
<comment type="subcellular location">
    <subcellularLocation>
        <location evidence="1 8">Cytoplasm</location>
    </subcellularLocation>
</comment>
<dbReference type="Proteomes" id="UP001617427">
    <property type="component" value="Unassembled WGS sequence"/>
</dbReference>
<dbReference type="RefSeq" id="WP_402698693.1">
    <property type="nucleotide sequence ID" value="NZ_JBIUZV010000002.1"/>
</dbReference>
<dbReference type="PANTHER" id="PTHR43033">
    <property type="entry name" value="TRNA(ILE)-LYSIDINE SYNTHASE-RELATED"/>
    <property type="match status" value="1"/>
</dbReference>
<dbReference type="EC" id="6.3.4.19" evidence="8"/>
<dbReference type="NCBIfam" id="TIGR02432">
    <property type="entry name" value="lysidine_TilS_N"/>
    <property type="match status" value="1"/>
</dbReference>
<dbReference type="NCBIfam" id="TIGR02433">
    <property type="entry name" value="lysidine_TilS_C"/>
    <property type="match status" value="1"/>
</dbReference>
<protein>
    <recommendedName>
        <fullName evidence="8">tRNA(Ile)-lysidine synthase</fullName>
        <ecNumber evidence="8">6.3.4.19</ecNumber>
    </recommendedName>
    <alternativeName>
        <fullName evidence="8">tRNA(Ile)-2-lysyl-cytidine synthase</fullName>
    </alternativeName>
    <alternativeName>
        <fullName evidence="8">tRNA(Ile)-lysidine synthetase</fullName>
    </alternativeName>
</protein>
<dbReference type="GO" id="GO:0032267">
    <property type="term" value="F:tRNA(Ile)-lysidine synthase activity"/>
    <property type="evidence" value="ECO:0007669"/>
    <property type="project" value="UniProtKB-EC"/>
</dbReference>
<reference evidence="10 11" key="1">
    <citation type="submission" date="2024-10" db="EMBL/GenBank/DDBJ databases">
        <title>The Natural Products Discovery Center: Release of the First 8490 Sequenced Strains for Exploring Actinobacteria Biosynthetic Diversity.</title>
        <authorList>
            <person name="Kalkreuter E."/>
            <person name="Kautsar S.A."/>
            <person name="Yang D."/>
            <person name="Bader C.D."/>
            <person name="Teijaro C.N."/>
            <person name="Fluegel L."/>
            <person name="Davis C.M."/>
            <person name="Simpson J.R."/>
            <person name="Lauterbach L."/>
            <person name="Steele A.D."/>
            <person name="Gui C."/>
            <person name="Meng S."/>
            <person name="Li G."/>
            <person name="Viehrig K."/>
            <person name="Ye F."/>
            <person name="Su P."/>
            <person name="Kiefer A.F."/>
            <person name="Nichols A."/>
            <person name="Cepeda A.J."/>
            <person name="Yan W."/>
            <person name="Fan B."/>
            <person name="Jiang Y."/>
            <person name="Adhikari A."/>
            <person name="Zheng C.-J."/>
            <person name="Schuster L."/>
            <person name="Cowan T.M."/>
            <person name="Smanski M.J."/>
            <person name="Chevrette M.G."/>
            <person name="De Carvalho L.P.S."/>
            <person name="Shen B."/>
        </authorList>
    </citation>
    <scope>NUCLEOTIDE SEQUENCE [LARGE SCALE GENOMIC DNA]</scope>
    <source>
        <strain evidence="10 11">NPDC087045</strain>
    </source>
</reference>
<evidence type="ECO:0000256" key="8">
    <source>
        <dbReference type="HAMAP-Rule" id="MF_01161"/>
    </source>
</evidence>
<organism evidence="10 11">
    <name type="scientific">Herbaspirillum chlorophenolicum</name>
    <dbReference type="NCBI Taxonomy" id="211589"/>
    <lineage>
        <taxon>Bacteria</taxon>
        <taxon>Pseudomonadati</taxon>
        <taxon>Pseudomonadota</taxon>
        <taxon>Betaproteobacteria</taxon>
        <taxon>Burkholderiales</taxon>
        <taxon>Oxalobacteraceae</taxon>
        <taxon>Herbaspirillum</taxon>
    </lineage>
</organism>
<sequence>MSENSRAVQKVAQAMRQALDQTLAGRVPDGRPAVLAVAYSGGLDSSVLLDVTAAFAAERAFPLLALHVHHGLSPNADHWMAHCQARSLDLQLPFFAERVHLSNVADSGVEEAARVARYAALGRMCREHGVDILLTAHHQDDQAETVLLQLLRGSGLAGMSGMEACNAAPALLGDDATLIARPLLGMARAQLEAYATGKGISHIEDESNADTRYARNALRHSVMPALGDAFPGFQQRLARAAGHAQGAQQLLHEVAEQDLAQCRHDDHLLMPALRQLSQQRFFNLMRHWFALRGMRMPSTAWMLEMREQLLQAGVEAQLCVSHPDGEVHRYRERIFLSPRRTPPAEDMDIALKWNGEVRLSVDAYYGALHFERIAGDDHQPGFGIDWLQGQGLSIRGRSGGERVKLADNRPARSLKQHFQTADVPAWERPFLPLLFAGNDLIFAAGIGMDCAHFATGGERVRIRWQAN</sequence>
<dbReference type="InterPro" id="IPR011063">
    <property type="entry name" value="TilS/TtcA_N"/>
</dbReference>
<gene>
    <name evidence="8 10" type="primary">tilS</name>
    <name evidence="10" type="ORF">ACIPEN_05340</name>
</gene>
<dbReference type="PANTHER" id="PTHR43033:SF1">
    <property type="entry name" value="TRNA(ILE)-LYSIDINE SYNTHASE-RELATED"/>
    <property type="match status" value="1"/>
</dbReference>
<dbReference type="InterPro" id="IPR012795">
    <property type="entry name" value="tRNA_Ile_lys_synt_N"/>
</dbReference>
<dbReference type="SMART" id="SM00977">
    <property type="entry name" value="TilS_C"/>
    <property type="match status" value="1"/>
</dbReference>
<proteinExistence type="inferred from homology"/>
<evidence type="ECO:0000256" key="4">
    <source>
        <dbReference type="ARBA" id="ARBA00022694"/>
    </source>
</evidence>
<dbReference type="SUPFAM" id="SSF52402">
    <property type="entry name" value="Adenine nucleotide alpha hydrolases-like"/>
    <property type="match status" value="1"/>
</dbReference>
<dbReference type="Gene3D" id="1.20.59.20">
    <property type="match status" value="1"/>
</dbReference>
<comment type="caution">
    <text evidence="10">The sequence shown here is derived from an EMBL/GenBank/DDBJ whole genome shotgun (WGS) entry which is preliminary data.</text>
</comment>
<evidence type="ECO:0000256" key="2">
    <source>
        <dbReference type="ARBA" id="ARBA00022490"/>
    </source>
</evidence>
<name>A0ABW8EUV1_9BURK</name>
<dbReference type="InterPro" id="IPR014729">
    <property type="entry name" value="Rossmann-like_a/b/a_fold"/>
</dbReference>
<keyword evidence="2 8" id="KW-0963">Cytoplasm</keyword>
<evidence type="ECO:0000313" key="10">
    <source>
        <dbReference type="EMBL" id="MFJ3045236.1"/>
    </source>
</evidence>